<evidence type="ECO:0000313" key="2">
    <source>
        <dbReference type="EMBL" id="QOV88907.1"/>
    </source>
</evidence>
<dbReference type="PANTHER" id="PTHR30272:SF1">
    <property type="entry name" value="3-HYDROXYACYL-[ACYL-CARRIER-PROTEIN] DEHYDRATASE"/>
    <property type="match status" value="1"/>
</dbReference>
<dbReference type="PANTHER" id="PTHR30272">
    <property type="entry name" value="3-HYDROXYACYL-[ACYL-CARRIER-PROTEIN] DEHYDRATASE"/>
    <property type="match status" value="1"/>
</dbReference>
<accession>A0A7M2WTQ6</accession>
<dbReference type="GO" id="GO:0016829">
    <property type="term" value="F:lyase activity"/>
    <property type="evidence" value="ECO:0007669"/>
    <property type="project" value="UniProtKB-KW"/>
</dbReference>
<evidence type="ECO:0000256" key="1">
    <source>
        <dbReference type="ARBA" id="ARBA00023239"/>
    </source>
</evidence>
<dbReference type="Proteomes" id="UP000593765">
    <property type="component" value="Chromosome"/>
</dbReference>
<organism evidence="2 3">
    <name type="scientific">Humisphaera borealis</name>
    <dbReference type="NCBI Taxonomy" id="2807512"/>
    <lineage>
        <taxon>Bacteria</taxon>
        <taxon>Pseudomonadati</taxon>
        <taxon>Planctomycetota</taxon>
        <taxon>Phycisphaerae</taxon>
        <taxon>Tepidisphaerales</taxon>
        <taxon>Tepidisphaeraceae</taxon>
        <taxon>Humisphaera</taxon>
    </lineage>
</organism>
<keyword evidence="3" id="KW-1185">Reference proteome</keyword>
<dbReference type="AlphaFoldDB" id="A0A7M2WTQ6"/>
<protein>
    <submittedName>
        <fullName evidence="2">Hydroxymyristoyl-ACP dehydratase</fullName>
    </submittedName>
</protein>
<name>A0A7M2WTQ6_9BACT</name>
<keyword evidence="1" id="KW-0456">Lyase</keyword>
<dbReference type="Pfam" id="PF07977">
    <property type="entry name" value="FabA"/>
    <property type="match status" value="1"/>
</dbReference>
<reference evidence="2 3" key="1">
    <citation type="submission" date="2020-10" db="EMBL/GenBank/DDBJ databases">
        <title>Wide distribution of Phycisphaera-like planctomycetes from WD2101 soil group in peatlands and genome analysis of the first cultivated representative.</title>
        <authorList>
            <person name="Dedysh S.N."/>
            <person name="Beletsky A.V."/>
            <person name="Ivanova A."/>
            <person name="Kulichevskaya I.S."/>
            <person name="Suzina N.E."/>
            <person name="Philippov D.A."/>
            <person name="Rakitin A.L."/>
            <person name="Mardanov A.V."/>
            <person name="Ravin N.V."/>
        </authorList>
    </citation>
    <scope>NUCLEOTIDE SEQUENCE [LARGE SCALE GENOMIC DNA]</scope>
    <source>
        <strain evidence="2 3">M1803</strain>
    </source>
</reference>
<dbReference type="Gene3D" id="3.10.129.10">
    <property type="entry name" value="Hotdog Thioesterase"/>
    <property type="match status" value="1"/>
</dbReference>
<dbReference type="InterPro" id="IPR029069">
    <property type="entry name" value="HotDog_dom_sf"/>
</dbReference>
<dbReference type="SUPFAM" id="SSF54637">
    <property type="entry name" value="Thioesterase/thiol ester dehydrase-isomerase"/>
    <property type="match status" value="1"/>
</dbReference>
<gene>
    <name evidence="2" type="ORF">IPV69_22180</name>
</gene>
<dbReference type="RefSeq" id="WP_206291915.1">
    <property type="nucleotide sequence ID" value="NZ_CP063458.1"/>
</dbReference>
<proteinExistence type="predicted"/>
<dbReference type="InterPro" id="IPR013114">
    <property type="entry name" value="FabA_FabZ"/>
</dbReference>
<dbReference type="EMBL" id="CP063458">
    <property type="protein sequence ID" value="QOV88907.1"/>
    <property type="molecule type" value="Genomic_DNA"/>
</dbReference>
<dbReference type="KEGG" id="hbs:IPV69_22180"/>
<evidence type="ECO:0000313" key="3">
    <source>
        <dbReference type="Proteomes" id="UP000593765"/>
    </source>
</evidence>
<sequence>MKFNLIDKVDLLTDDKIVASKFVSLAEEYLGDHFPSFPVLPGVMMLEAATQAAGWILHRRTGFSKSMAVLKESKNIRYGNFVAPGNFLRIEAELIKATETGGNFKVTGSVVNSAGKPSDNPAITGRIEISLFNLADKQPELGELDARLQEHNRLRWKVLEQSMGKGAAVGV</sequence>